<dbReference type="Proteomes" id="UP001341840">
    <property type="component" value="Unassembled WGS sequence"/>
</dbReference>
<proteinExistence type="predicted"/>
<keyword evidence="2" id="KW-1185">Reference proteome</keyword>
<name>A0ABU6V097_9FABA</name>
<feature type="non-terminal residue" evidence="1">
    <location>
        <position position="1"/>
    </location>
</feature>
<accession>A0ABU6V097</accession>
<evidence type="ECO:0000313" key="1">
    <source>
        <dbReference type="EMBL" id="MED6166806.1"/>
    </source>
</evidence>
<sequence>APGIDSTKAGIDSALAQHCYVDAEPLESIPLAPGIDSSLLWPKRRVNYGLLYTDLKPRTLAF</sequence>
<organism evidence="1 2">
    <name type="scientific">Stylosanthes scabra</name>
    <dbReference type="NCBI Taxonomy" id="79078"/>
    <lineage>
        <taxon>Eukaryota</taxon>
        <taxon>Viridiplantae</taxon>
        <taxon>Streptophyta</taxon>
        <taxon>Embryophyta</taxon>
        <taxon>Tracheophyta</taxon>
        <taxon>Spermatophyta</taxon>
        <taxon>Magnoliopsida</taxon>
        <taxon>eudicotyledons</taxon>
        <taxon>Gunneridae</taxon>
        <taxon>Pentapetalae</taxon>
        <taxon>rosids</taxon>
        <taxon>fabids</taxon>
        <taxon>Fabales</taxon>
        <taxon>Fabaceae</taxon>
        <taxon>Papilionoideae</taxon>
        <taxon>50 kb inversion clade</taxon>
        <taxon>dalbergioids sensu lato</taxon>
        <taxon>Dalbergieae</taxon>
        <taxon>Pterocarpus clade</taxon>
        <taxon>Stylosanthes</taxon>
    </lineage>
</organism>
<protein>
    <submittedName>
        <fullName evidence="1">Uncharacterized protein</fullName>
    </submittedName>
</protein>
<comment type="caution">
    <text evidence="1">The sequence shown here is derived from an EMBL/GenBank/DDBJ whole genome shotgun (WGS) entry which is preliminary data.</text>
</comment>
<reference evidence="1 2" key="1">
    <citation type="journal article" date="2023" name="Plants (Basel)">
        <title>Bridging the Gap: Combining Genomics and Transcriptomics Approaches to Understand Stylosanthes scabra, an Orphan Legume from the Brazilian Caatinga.</title>
        <authorList>
            <person name="Ferreira-Neto J.R.C."/>
            <person name="da Silva M.D."/>
            <person name="Binneck E."/>
            <person name="de Melo N.F."/>
            <person name="da Silva R.H."/>
            <person name="de Melo A.L.T.M."/>
            <person name="Pandolfi V."/>
            <person name="Bustamante F.O."/>
            <person name="Brasileiro-Vidal A.C."/>
            <person name="Benko-Iseppon A.M."/>
        </authorList>
    </citation>
    <scope>NUCLEOTIDE SEQUENCE [LARGE SCALE GENOMIC DNA]</scope>
    <source>
        <tissue evidence="1">Leaves</tissue>
    </source>
</reference>
<dbReference type="EMBL" id="JASCZI010129417">
    <property type="protein sequence ID" value="MED6166806.1"/>
    <property type="molecule type" value="Genomic_DNA"/>
</dbReference>
<evidence type="ECO:0000313" key="2">
    <source>
        <dbReference type="Proteomes" id="UP001341840"/>
    </source>
</evidence>
<gene>
    <name evidence="1" type="ORF">PIB30_112975</name>
</gene>